<dbReference type="Pfam" id="PF25888">
    <property type="entry name" value="WHD_DnaB"/>
    <property type="match status" value="1"/>
</dbReference>
<dbReference type="OrthoDB" id="2082007at2"/>
<dbReference type="InterPro" id="IPR058660">
    <property type="entry name" value="WHD_DnaB"/>
</dbReference>
<organism evidence="3 4">
    <name type="scientific">Streptococcus himalayensis</name>
    <dbReference type="NCBI Taxonomy" id="1888195"/>
    <lineage>
        <taxon>Bacteria</taxon>
        <taxon>Bacillati</taxon>
        <taxon>Bacillota</taxon>
        <taxon>Bacilli</taxon>
        <taxon>Lactobacillales</taxon>
        <taxon>Streptococcaceae</taxon>
        <taxon>Streptococcus</taxon>
    </lineage>
</organism>
<dbReference type="GO" id="GO:0004386">
    <property type="term" value="F:helicase activity"/>
    <property type="evidence" value="ECO:0007669"/>
    <property type="project" value="UniProtKB-KW"/>
</dbReference>
<evidence type="ECO:0000313" key="3">
    <source>
        <dbReference type="EMBL" id="GGE29103.1"/>
    </source>
</evidence>
<gene>
    <name evidence="3" type="ORF">GCM10011510_08000</name>
</gene>
<evidence type="ECO:0000259" key="2">
    <source>
        <dbReference type="Pfam" id="PF25888"/>
    </source>
</evidence>
<feature type="region of interest" description="Disordered" evidence="1">
    <location>
        <begin position="331"/>
        <end position="372"/>
    </location>
</feature>
<feature type="domain" description="Replicative helicase loading/DNA remodeling protein DnaB N-terminal winged helix" evidence="2">
    <location>
        <begin position="1"/>
        <end position="223"/>
    </location>
</feature>
<comment type="caution">
    <text evidence="3">The sequence shown here is derived from an EMBL/GenBank/DDBJ whole genome shotgun (WGS) entry which is preliminary data.</text>
</comment>
<keyword evidence="3" id="KW-0378">Hydrolase</keyword>
<dbReference type="Proteomes" id="UP000660801">
    <property type="component" value="Unassembled WGS sequence"/>
</dbReference>
<keyword evidence="3" id="KW-0347">Helicase</keyword>
<reference evidence="3" key="1">
    <citation type="journal article" date="2014" name="Int. J. Syst. Evol. Microbiol.">
        <title>Complete genome sequence of Corynebacterium casei LMG S-19264T (=DSM 44701T), isolated from a smear-ripened cheese.</title>
        <authorList>
            <consortium name="US DOE Joint Genome Institute (JGI-PGF)"/>
            <person name="Walter F."/>
            <person name="Albersmeier A."/>
            <person name="Kalinowski J."/>
            <person name="Ruckert C."/>
        </authorList>
    </citation>
    <scope>NUCLEOTIDE SEQUENCE</scope>
    <source>
        <strain evidence="3">CGMCC 1.15533</strain>
    </source>
</reference>
<protein>
    <submittedName>
        <fullName evidence="3">DNA helicase</fullName>
    </submittedName>
</protein>
<keyword evidence="4" id="KW-1185">Reference proteome</keyword>
<evidence type="ECO:0000313" key="4">
    <source>
        <dbReference type="Proteomes" id="UP000660801"/>
    </source>
</evidence>
<dbReference type="RefSeq" id="WP_068991250.1">
    <property type="nucleotide sequence ID" value="NZ_BMJN01000009.1"/>
</dbReference>
<reference evidence="3" key="2">
    <citation type="submission" date="2020-09" db="EMBL/GenBank/DDBJ databases">
        <authorList>
            <person name="Sun Q."/>
            <person name="Zhou Y."/>
        </authorList>
    </citation>
    <scope>NUCLEOTIDE SEQUENCE</scope>
    <source>
        <strain evidence="3">CGMCC 1.15533</strain>
    </source>
</reference>
<feature type="compositionally biased region" description="Basic and acidic residues" evidence="1">
    <location>
        <begin position="331"/>
        <end position="340"/>
    </location>
</feature>
<dbReference type="AlphaFoldDB" id="A0A917A5L5"/>
<feature type="compositionally biased region" description="Basic and acidic residues" evidence="1">
    <location>
        <begin position="355"/>
        <end position="372"/>
    </location>
</feature>
<evidence type="ECO:0000256" key="1">
    <source>
        <dbReference type="SAM" id="MobiDB-lite"/>
    </source>
</evidence>
<proteinExistence type="predicted"/>
<accession>A0A917A5L5</accession>
<keyword evidence="3" id="KW-0067">ATP-binding</keyword>
<keyword evidence="3" id="KW-0547">Nucleotide-binding</keyword>
<name>A0A917A5L5_9STRE</name>
<sequence length="383" mass="44194">MKPNDSFSFVKNNIVSKDTSNLVRLYLPILGIEATMVYQYFLAFGDNGEGIFHFSHILNHLNFGMDRLKQALDLLVAFDLLDWYEVDSQHRFFLREPLSAREFLENAVYRRLLEKKIGEIAVESLLVGSLEGEKRTLKLSQLMDVPSVASVPTTSTNDFDINHFKELMARDFLRFKDEKEDLLALFAIADQKSWTWYETYLLAKETAVGQVISVQRMAQKLNQVKVIAEFSSQEKIVIDEAKSKSSIEFLAEIKEIRRGTIVQSERKCLEDMADLGLLDEVINVILLLTFNVENSANLAIQYAMKVANDFAYQRINSAEAAVLRIRERNQKVKERKEKRQPQPQTNVPKWSNPDYKNETSKERQAELEEQKRRLLAKLDQGGE</sequence>
<dbReference type="EMBL" id="BMJN01000009">
    <property type="protein sequence ID" value="GGE29103.1"/>
    <property type="molecule type" value="Genomic_DNA"/>
</dbReference>